<evidence type="ECO:0000313" key="2">
    <source>
        <dbReference type="Proteomes" id="UP000887013"/>
    </source>
</evidence>
<dbReference type="Proteomes" id="UP000887013">
    <property type="component" value="Unassembled WGS sequence"/>
</dbReference>
<evidence type="ECO:0000313" key="1">
    <source>
        <dbReference type="EMBL" id="GFT12697.1"/>
    </source>
</evidence>
<comment type="caution">
    <text evidence="1">The sequence shown here is derived from an EMBL/GenBank/DDBJ whole genome shotgun (WGS) entry which is preliminary data.</text>
</comment>
<dbReference type="EMBL" id="BMAW01009222">
    <property type="protein sequence ID" value="GFT12697.1"/>
    <property type="molecule type" value="Genomic_DNA"/>
</dbReference>
<proteinExistence type="predicted"/>
<sequence length="102" mass="11870">MPILQDVMKQKHGHPAWVLIAQKKSASRLYLIIQTIIERKRDKKKIESHQICLADPNLPLVRESEVGYEISSEKYSYDISNSLVCMLIEIRHVRYNVYGTVT</sequence>
<name>A0A8X6THY3_NEPPI</name>
<keyword evidence="2" id="KW-1185">Reference proteome</keyword>
<gene>
    <name evidence="1" type="ORF">NPIL_598371</name>
</gene>
<dbReference type="AlphaFoldDB" id="A0A8X6THY3"/>
<protein>
    <submittedName>
        <fullName evidence="1">Uncharacterized protein</fullName>
    </submittedName>
</protein>
<accession>A0A8X6THY3</accession>
<organism evidence="1 2">
    <name type="scientific">Nephila pilipes</name>
    <name type="common">Giant wood spider</name>
    <name type="synonym">Nephila maculata</name>
    <dbReference type="NCBI Taxonomy" id="299642"/>
    <lineage>
        <taxon>Eukaryota</taxon>
        <taxon>Metazoa</taxon>
        <taxon>Ecdysozoa</taxon>
        <taxon>Arthropoda</taxon>
        <taxon>Chelicerata</taxon>
        <taxon>Arachnida</taxon>
        <taxon>Araneae</taxon>
        <taxon>Araneomorphae</taxon>
        <taxon>Entelegynae</taxon>
        <taxon>Araneoidea</taxon>
        <taxon>Nephilidae</taxon>
        <taxon>Nephila</taxon>
    </lineage>
</organism>
<reference evidence="1" key="1">
    <citation type="submission" date="2020-08" db="EMBL/GenBank/DDBJ databases">
        <title>Multicomponent nature underlies the extraordinary mechanical properties of spider dragline silk.</title>
        <authorList>
            <person name="Kono N."/>
            <person name="Nakamura H."/>
            <person name="Mori M."/>
            <person name="Yoshida Y."/>
            <person name="Ohtoshi R."/>
            <person name="Malay A.D."/>
            <person name="Moran D.A.P."/>
            <person name="Tomita M."/>
            <person name="Numata K."/>
            <person name="Arakawa K."/>
        </authorList>
    </citation>
    <scope>NUCLEOTIDE SEQUENCE</scope>
</reference>